<dbReference type="OrthoDB" id="9803751at2"/>
<dbReference type="Pfam" id="PF00884">
    <property type="entry name" value="Sulfatase"/>
    <property type="match status" value="1"/>
</dbReference>
<protein>
    <submittedName>
        <fullName evidence="5">DUF229 domain-containing protein</fullName>
    </submittedName>
</protein>
<dbReference type="Gene3D" id="3.40.720.10">
    <property type="entry name" value="Alkaline Phosphatase, subunit A"/>
    <property type="match status" value="1"/>
</dbReference>
<dbReference type="RefSeq" id="WP_138321000.1">
    <property type="nucleotide sequence ID" value="NZ_VCBC01000016.1"/>
</dbReference>
<keyword evidence="3" id="KW-0472">Membrane</keyword>
<evidence type="ECO:0000256" key="1">
    <source>
        <dbReference type="ARBA" id="ARBA00008779"/>
    </source>
</evidence>
<feature type="transmembrane region" description="Helical" evidence="3">
    <location>
        <begin position="162"/>
        <end position="179"/>
    </location>
</feature>
<feature type="domain" description="Sulfatase N-terminal" evidence="4">
    <location>
        <begin position="189"/>
        <end position="449"/>
    </location>
</feature>
<dbReference type="AlphaFoldDB" id="A0A5R9IDP6"/>
<evidence type="ECO:0000256" key="2">
    <source>
        <dbReference type="ARBA" id="ARBA00022801"/>
    </source>
</evidence>
<keyword evidence="6" id="KW-1185">Reference proteome</keyword>
<feature type="transmembrane region" description="Helical" evidence="3">
    <location>
        <begin position="131"/>
        <end position="150"/>
    </location>
</feature>
<dbReference type="SUPFAM" id="SSF53649">
    <property type="entry name" value="Alkaline phosphatase-like"/>
    <property type="match status" value="1"/>
</dbReference>
<reference evidence="5 6" key="1">
    <citation type="submission" date="2019-05" db="EMBL/GenBank/DDBJ databases">
        <title>Genome sequences of Thalassotalea litorea 1K03283.</title>
        <authorList>
            <person name="Zhang D."/>
        </authorList>
    </citation>
    <scope>NUCLEOTIDE SEQUENCE [LARGE SCALE GENOMIC DNA]</scope>
    <source>
        <strain evidence="5 6">MCCC 1K03283</strain>
    </source>
</reference>
<evidence type="ECO:0000256" key="3">
    <source>
        <dbReference type="SAM" id="Phobius"/>
    </source>
</evidence>
<evidence type="ECO:0000259" key="4">
    <source>
        <dbReference type="Pfam" id="PF00884"/>
    </source>
</evidence>
<evidence type="ECO:0000313" key="5">
    <source>
        <dbReference type="EMBL" id="TLU61483.1"/>
    </source>
</evidence>
<gene>
    <name evidence="5" type="ORF">FE810_14700</name>
</gene>
<dbReference type="InterPro" id="IPR050738">
    <property type="entry name" value="Sulfatase"/>
</dbReference>
<feature type="transmembrane region" description="Helical" evidence="3">
    <location>
        <begin position="55"/>
        <end position="78"/>
    </location>
</feature>
<proteinExistence type="inferred from homology"/>
<dbReference type="InterPro" id="IPR000917">
    <property type="entry name" value="Sulfatase_N"/>
</dbReference>
<dbReference type="Proteomes" id="UP000307790">
    <property type="component" value="Unassembled WGS sequence"/>
</dbReference>
<keyword evidence="3" id="KW-1133">Transmembrane helix</keyword>
<keyword evidence="3" id="KW-0812">Transmembrane</keyword>
<comment type="caution">
    <text evidence="5">The sequence shown here is derived from an EMBL/GenBank/DDBJ whole genome shotgun (WGS) entry which is preliminary data.</text>
</comment>
<name>A0A5R9IDP6_9GAMM</name>
<dbReference type="PANTHER" id="PTHR42693:SF53">
    <property type="entry name" value="ENDO-4-O-SULFATASE"/>
    <property type="match status" value="1"/>
</dbReference>
<evidence type="ECO:0000313" key="6">
    <source>
        <dbReference type="Proteomes" id="UP000307790"/>
    </source>
</evidence>
<keyword evidence="2" id="KW-0378">Hydrolase</keyword>
<organism evidence="5 6">
    <name type="scientific">Thalassotalea litorea</name>
    <dbReference type="NCBI Taxonomy" id="2020715"/>
    <lineage>
        <taxon>Bacteria</taxon>
        <taxon>Pseudomonadati</taxon>
        <taxon>Pseudomonadota</taxon>
        <taxon>Gammaproteobacteria</taxon>
        <taxon>Alteromonadales</taxon>
        <taxon>Colwelliaceae</taxon>
        <taxon>Thalassotalea</taxon>
    </lineage>
</organism>
<accession>A0A5R9IDP6</accession>
<feature type="transmembrane region" description="Helical" evidence="3">
    <location>
        <begin position="98"/>
        <end position="119"/>
    </location>
</feature>
<sequence>MMNKVTLRRTFYRSIAILILSMVLVFDYRSALQPIPRLSLLNILAHEKADEYLTLGVVIDLLYFIVVILVLHVLWAYIITISCSSFYRKMKSDNQRTILWLILVVLHWILVLAINSYIYPTSLLSIYRHSFLATLWFITPVVGALLFLFFQGLWQRNQKIQIAVFATAFLFLMTPPIFWKNEDKYKDKPDVILIGLDGLRPDHLQYTSRHNTRNQAVSYMPNLDDFLDKTIIYDRAYTTLPRTFVAWQSLLTSQYPHQHGGRFNIPHPSLVNKDVAPLESLKKANYQTIYALDERRFNHIDKDYGFDEIVGPSIGIADQLITGVSDIPLINILTNVSFGKYFFPFLYLNRAQGKTYAPELFNNEVINRLDPMQPNFMAVHLCMLHWPYTSKDFINVKPELWNNNYPHFMYASLLEKLDQQFVHLISGLQRLGYLDNAIVYVFSDHGDGFRLERDKIMPAPKSPELKLRVTSWGHGTNILDQSQARILLAYNRFKNGQPVHTAKVVNGVFSITAIMPSILQQLNLSAGNMQGKPFPIDEPQKPKEKIAFVDSSLPMKSIDTSSINETSLLYRSMDHYQVTANGHLVMTPDAYQDFTYLKQRAVYYRQWQLAYLPNLDDLIIIDLHRKEWSLYDTYVGEAPKLKLRHMLCNHYQSLQLPVCEDKHNTFPSDYLPSTATK</sequence>
<dbReference type="GO" id="GO:0004065">
    <property type="term" value="F:arylsulfatase activity"/>
    <property type="evidence" value="ECO:0007669"/>
    <property type="project" value="TreeGrafter"/>
</dbReference>
<dbReference type="InterPro" id="IPR017850">
    <property type="entry name" value="Alkaline_phosphatase_core_sf"/>
</dbReference>
<dbReference type="PANTHER" id="PTHR42693">
    <property type="entry name" value="ARYLSULFATASE FAMILY MEMBER"/>
    <property type="match status" value="1"/>
</dbReference>
<dbReference type="EMBL" id="VCBC01000016">
    <property type="protein sequence ID" value="TLU61483.1"/>
    <property type="molecule type" value="Genomic_DNA"/>
</dbReference>
<comment type="similarity">
    <text evidence="1">Belongs to the sulfatase family.</text>
</comment>